<dbReference type="GO" id="GO:0031418">
    <property type="term" value="F:L-ascorbic acid binding"/>
    <property type="evidence" value="ECO:0007669"/>
    <property type="project" value="InterPro"/>
</dbReference>
<sequence>MFARIFGYGPKYVGPDRIDFAAAGLPEYTNCYAIVLDSLFSEQELSAILAAGEASSPSGWQIAQLNNDAGSAYAVTDTSHRKGQRIMYDSVDLSERIFEKIRPHLGDIEEVEETVYVEDQKAVQKWRMVRMNERLRFLRYPKGGFFKKHIDTCSKDASTGQKTFYTIQFYLPSDSGGSDDSFLSATGGTTRFLGDTGIHADVKAIPGRVLVFQHAKLLHTGEEVTKGVKCTVRSDIFYEKIGDPVVVKE</sequence>
<dbReference type="InterPro" id="IPR045054">
    <property type="entry name" value="P4HA-like"/>
</dbReference>
<protein>
    <recommendedName>
        <fullName evidence="6">Prolyl 4-hydroxylase alpha subunit domain-containing protein</fullName>
    </recommendedName>
</protein>
<accession>A0AAD7AYE0</accession>
<dbReference type="SMART" id="SM00702">
    <property type="entry name" value="P4Hc"/>
    <property type="match status" value="1"/>
</dbReference>
<feature type="domain" description="Prolyl 4-hydroxylase alpha subunit" evidence="6">
    <location>
        <begin position="31"/>
        <end position="237"/>
    </location>
</feature>
<gene>
    <name evidence="7" type="ORF">FB45DRAFT_1070629</name>
</gene>
<evidence type="ECO:0000313" key="8">
    <source>
        <dbReference type="Proteomes" id="UP001221142"/>
    </source>
</evidence>
<dbReference type="Proteomes" id="UP001221142">
    <property type="component" value="Unassembled WGS sequence"/>
</dbReference>
<evidence type="ECO:0000256" key="3">
    <source>
        <dbReference type="ARBA" id="ARBA00022964"/>
    </source>
</evidence>
<dbReference type="InterPro" id="IPR044862">
    <property type="entry name" value="Pro_4_hyd_alph_FE2OG_OXY"/>
</dbReference>
<evidence type="ECO:0000256" key="5">
    <source>
        <dbReference type="ARBA" id="ARBA00023004"/>
    </source>
</evidence>
<dbReference type="Pfam" id="PF13640">
    <property type="entry name" value="2OG-FeII_Oxy_3"/>
    <property type="match status" value="1"/>
</dbReference>
<evidence type="ECO:0000256" key="4">
    <source>
        <dbReference type="ARBA" id="ARBA00023002"/>
    </source>
</evidence>
<name>A0AAD7AYE0_9AGAR</name>
<keyword evidence="5" id="KW-0408">Iron</keyword>
<dbReference type="GO" id="GO:0005506">
    <property type="term" value="F:iron ion binding"/>
    <property type="evidence" value="ECO:0007669"/>
    <property type="project" value="InterPro"/>
</dbReference>
<proteinExistence type="predicted"/>
<dbReference type="PANTHER" id="PTHR10869:SF241">
    <property type="entry name" value="FE2OG DIOXYGENASE DOMAIN-CONTAINING PROTEIN"/>
    <property type="match status" value="1"/>
</dbReference>
<keyword evidence="4" id="KW-0560">Oxidoreductase</keyword>
<dbReference type="PANTHER" id="PTHR10869">
    <property type="entry name" value="PROLYL 4-HYDROXYLASE ALPHA SUBUNIT"/>
    <property type="match status" value="1"/>
</dbReference>
<keyword evidence="3" id="KW-0223">Dioxygenase</keyword>
<dbReference type="AlphaFoldDB" id="A0AAD7AYE0"/>
<keyword evidence="8" id="KW-1185">Reference proteome</keyword>
<reference evidence="7" key="1">
    <citation type="submission" date="2023-03" db="EMBL/GenBank/DDBJ databases">
        <title>Massive genome expansion in bonnet fungi (Mycena s.s.) driven by repeated elements and novel gene families across ecological guilds.</title>
        <authorList>
            <consortium name="Lawrence Berkeley National Laboratory"/>
            <person name="Harder C.B."/>
            <person name="Miyauchi S."/>
            <person name="Viragh M."/>
            <person name="Kuo A."/>
            <person name="Thoen E."/>
            <person name="Andreopoulos B."/>
            <person name="Lu D."/>
            <person name="Skrede I."/>
            <person name="Drula E."/>
            <person name="Henrissat B."/>
            <person name="Morin E."/>
            <person name="Kohler A."/>
            <person name="Barry K."/>
            <person name="LaButti K."/>
            <person name="Morin E."/>
            <person name="Salamov A."/>
            <person name="Lipzen A."/>
            <person name="Mereny Z."/>
            <person name="Hegedus B."/>
            <person name="Baldrian P."/>
            <person name="Stursova M."/>
            <person name="Weitz H."/>
            <person name="Taylor A."/>
            <person name="Grigoriev I.V."/>
            <person name="Nagy L.G."/>
            <person name="Martin F."/>
            <person name="Kauserud H."/>
        </authorList>
    </citation>
    <scope>NUCLEOTIDE SEQUENCE</scope>
    <source>
        <strain evidence="7">9284</strain>
    </source>
</reference>
<evidence type="ECO:0000256" key="1">
    <source>
        <dbReference type="ARBA" id="ARBA00001961"/>
    </source>
</evidence>
<comment type="caution">
    <text evidence="7">The sequence shown here is derived from an EMBL/GenBank/DDBJ whole genome shotgun (WGS) entry which is preliminary data.</text>
</comment>
<organism evidence="7 8">
    <name type="scientific">Roridomyces roridus</name>
    <dbReference type="NCBI Taxonomy" id="1738132"/>
    <lineage>
        <taxon>Eukaryota</taxon>
        <taxon>Fungi</taxon>
        <taxon>Dikarya</taxon>
        <taxon>Basidiomycota</taxon>
        <taxon>Agaricomycotina</taxon>
        <taxon>Agaricomycetes</taxon>
        <taxon>Agaricomycetidae</taxon>
        <taxon>Agaricales</taxon>
        <taxon>Marasmiineae</taxon>
        <taxon>Mycenaceae</taxon>
        <taxon>Roridomyces</taxon>
    </lineage>
</organism>
<keyword evidence="2" id="KW-0479">Metal-binding</keyword>
<dbReference type="EMBL" id="JARKIF010000111">
    <property type="protein sequence ID" value="KAJ7604255.1"/>
    <property type="molecule type" value="Genomic_DNA"/>
</dbReference>
<dbReference type="GO" id="GO:0004656">
    <property type="term" value="F:procollagen-proline 4-dioxygenase activity"/>
    <property type="evidence" value="ECO:0007669"/>
    <property type="project" value="TreeGrafter"/>
</dbReference>
<dbReference type="GO" id="GO:0005783">
    <property type="term" value="C:endoplasmic reticulum"/>
    <property type="evidence" value="ECO:0007669"/>
    <property type="project" value="TreeGrafter"/>
</dbReference>
<dbReference type="Gene3D" id="2.60.120.620">
    <property type="entry name" value="q2cbj1_9rhob like domain"/>
    <property type="match status" value="1"/>
</dbReference>
<evidence type="ECO:0000313" key="7">
    <source>
        <dbReference type="EMBL" id="KAJ7604255.1"/>
    </source>
</evidence>
<dbReference type="InterPro" id="IPR006620">
    <property type="entry name" value="Pro_4_hyd_alph"/>
</dbReference>
<evidence type="ECO:0000256" key="2">
    <source>
        <dbReference type="ARBA" id="ARBA00022723"/>
    </source>
</evidence>
<comment type="cofactor">
    <cofactor evidence="1">
        <name>L-ascorbate</name>
        <dbReference type="ChEBI" id="CHEBI:38290"/>
    </cofactor>
</comment>
<evidence type="ECO:0000259" key="6">
    <source>
        <dbReference type="SMART" id="SM00702"/>
    </source>
</evidence>